<gene>
    <name evidence="5" type="primary">recX</name>
    <name evidence="9" type="ORF">A2785_04050</name>
</gene>
<dbReference type="InterPro" id="IPR003783">
    <property type="entry name" value="Regulatory_RecX"/>
</dbReference>
<dbReference type="PANTHER" id="PTHR33602">
    <property type="entry name" value="REGULATORY PROTEIN RECX FAMILY PROTEIN"/>
    <property type="match status" value="1"/>
</dbReference>
<dbReference type="HAMAP" id="MF_01114">
    <property type="entry name" value="RecX"/>
    <property type="match status" value="1"/>
</dbReference>
<dbReference type="GO" id="GO:0006282">
    <property type="term" value="P:regulation of DNA repair"/>
    <property type="evidence" value="ECO:0007669"/>
    <property type="project" value="UniProtKB-UniRule"/>
</dbReference>
<dbReference type="InterPro" id="IPR036388">
    <property type="entry name" value="WH-like_DNA-bd_sf"/>
</dbReference>
<dbReference type="GO" id="GO:0005737">
    <property type="term" value="C:cytoplasm"/>
    <property type="evidence" value="ECO:0007669"/>
    <property type="project" value="UniProtKB-SubCell"/>
</dbReference>
<evidence type="ECO:0000256" key="2">
    <source>
        <dbReference type="ARBA" id="ARBA00009695"/>
    </source>
</evidence>
<dbReference type="Pfam" id="PF21982">
    <property type="entry name" value="RecX_HTH1"/>
    <property type="match status" value="1"/>
</dbReference>
<evidence type="ECO:0000259" key="8">
    <source>
        <dbReference type="Pfam" id="PF21982"/>
    </source>
</evidence>
<proteinExistence type="inferred from homology"/>
<evidence type="ECO:0000256" key="1">
    <source>
        <dbReference type="ARBA" id="ARBA00004496"/>
    </source>
</evidence>
<comment type="similarity">
    <text evidence="2 5">Belongs to the RecX family.</text>
</comment>
<keyword evidence="4 5" id="KW-0963">Cytoplasm</keyword>
<evidence type="ECO:0000259" key="7">
    <source>
        <dbReference type="Pfam" id="PF21981"/>
    </source>
</evidence>
<dbReference type="AlphaFoldDB" id="A0A1G1VP37"/>
<dbReference type="Proteomes" id="UP000179069">
    <property type="component" value="Unassembled WGS sequence"/>
</dbReference>
<evidence type="ECO:0000313" key="9">
    <source>
        <dbReference type="EMBL" id="OGY17162.1"/>
    </source>
</evidence>
<evidence type="ECO:0000256" key="5">
    <source>
        <dbReference type="HAMAP-Rule" id="MF_01114"/>
    </source>
</evidence>
<dbReference type="InterPro" id="IPR053925">
    <property type="entry name" value="RecX_HTH_3rd"/>
</dbReference>
<dbReference type="PANTHER" id="PTHR33602:SF1">
    <property type="entry name" value="REGULATORY PROTEIN RECX FAMILY PROTEIN"/>
    <property type="match status" value="1"/>
</dbReference>
<evidence type="ECO:0000313" key="10">
    <source>
        <dbReference type="Proteomes" id="UP000179069"/>
    </source>
</evidence>
<organism evidence="9 10">
    <name type="scientific">Candidatus Chisholmbacteria bacterium RIFCSPHIGHO2_01_FULL_49_18</name>
    <dbReference type="NCBI Taxonomy" id="1797590"/>
    <lineage>
        <taxon>Bacteria</taxon>
        <taxon>Candidatus Chisholmiibacteriota</taxon>
    </lineage>
</organism>
<comment type="function">
    <text evidence="5">Modulates RecA activity.</text>
</comment>
<comment type="subcellular location">
    <subcellularLocation>
        <location evidence="1 5">Cytoplasm</location>
    </subcellularLocation>
</comment>
<comment type="caution">
    <text evidence="9">The sequence shown here is derived from an EMBL/GenBank/DDBJ whole genome shotgun (WGS) entry which is preliminary data.</text>
</comment>
<evidence type="ECO:0000256" key="4">
    <source>
        <dbReference type="ARBA" id="ARBA00022490"/>
    </source>
</evidence>
<protein>
    <recommendedName>
        <fullName evidence="3 5">Regulatory protein RecX</fullName>
    </recommendedName>
</protein>
<evidence type="ECO:0000259" key="6">
    <source>
        <dbReference type="Pfam" id="PF02631"/>
    </source>
</evidence>
<evidence type="ECO:0000256" key="3">
    <source>
        <dbReference type="ARBA" id="ARBA00018111"/>
    </source>
</evidence>
<reference evidence="9 10" key="1">
    <citation type="journal article" date="2016" name="Nat. Commun.">
        <title>Thousands of microbial genomes shed light on interconnected biogeochemical processes in an aquifer system.</title>
        <authorList>
            <person name="Anantharaman K."/>
            <person name="Brown C.T."/>
            <person name="Hug L.A."/>
            <person name="Sharon I."/>
            <person name="Castelle C.J."/>
            <person name="Probst A.J."/>
            <person name="Thomas B.C."/>
            <person name="Singh A."/>
            <person name="Wilkins M.J."/>
            <person name="Karaoz U."/>
            <person name="Brodie E.L."/>
            <person name="Williams K.H."/>
            <person name="Hubbard S.S."/>
            <person name="Banfield J.F."/>
        </authorList>
    </citation>
    <scope>NUCLEOTIDE SEQUENCE [LARGE SCALE GENOMIC DNA]</scope>
</reference>
<sequence>MSRITQLKAQKNRKWVNIFLDGTYFTSLELITVAKQGLKVGMDISQSEFNQLLRKHDAEKLLFRAMNFLSLRPRSEKEVTSYLQKKWTPKLSKEDYRTRVRGVVEKLKKENLLNDSEFANWWVEQRLTFRPKGKIALHKELQQKGIGNDIISEVLASLDEVEAAKRVVEKKSRIFKGQSSMQARRKLIAFLQRRGFSWDTIRQIVDESL</sequence>
<dbReference type="Pfam" id="PF02631">
    <property type="entry name" value="RecX_HTH2"/>
    <property type="match status" value="1"/>
</dbReference>
<feature type="domain" description="RecX second three-helical" evidence="6">
    <location>
        <begin position="114"/>
        <end position="155"/>
    </location>
</feature>
<dbReference type="InterPro" id="IPR053924">
    <property type="entry name" value="RecX_HTH_2nd"/>
</dbReference>
<name>A0A1G1VP37_9BACT</name>
<feature type="domain" description="RecX third three-helical" evidence="7">
    <location>
        <begin position="159"/>
        <end position="205"/>
    </location>
</feature>
<dbReference type="Pfam" id="PF21981">
    <property type="entry name" value="RecX_HTH3"/>
    <property type="match status" value="1"/>
</dbReference>
<dbReference type="Gene3D" id="1.10.10.10">
    <property type="entry name" value="Winged helix-like DNA-binding domain superfamily/Winged helix DNA-binding domain"/>
    <property type="match status" value="3"/>
</dbReference>
<feature type="domain" description="RecX first three-helical" evidence="8">
    <location>
        <begin position="64"/>
        <end position="86"/>
    </location>
</feature>
<dbReference type="EMBL" id="MHCI01000005">
    <property type="protein sequence ID" value="OGY17162.1"/>
    <property type="molecule type" value="Genomic_DNA"/>
</dbReference>
<dbReference type="InterPro" id="IPR053926">
    <property type="entry name" value="RecX_HTH_1st"/>
</dbReference>
<accession>A0A1G1VP37</accession>